<sequence length="144" mass="15905">MSSNGGPDDSGEEGPHPELCDFCGAVIPGGTVEWLALVRDSSAIHAVDPRLNGKRMLVGCSREHLARLVEQYKCRPFVAAELWAGKIMRALQRHPEGISEEDLAAETGLSAEQVQRAVMWHNIEARRWLEQYGQNEDDGHDGSQ</sequence>
<keyword evidence="2" id="KW-1185">Reference proteome</keyword>
<evidence type="ECO:0000313" key="2">
    <source>
        <dbReference type="Proteomes" id="UP001501532"/>
    </source>
</evidence>
<dbReference type="Proteomes" id="UP001501532">
    <property type="component" value="Unassembled WGS sequence"/>
</dbReference>
<evidence type="ECO:0008006" key="3">
    <source>
        <dbReference type="Google" id="ProtNLM"/>
    </source>
</evidence>
<reference evidence="2" key="1">
    <citation type="journal article" date="2019" name="Int. J. Syst. Evol. Microbiol.">
        <title>The Global Catalogue of Microorganisms (GCM) 10K type strain sequencing project: providing services to taxonomists for standard genome sequencing and annotation.</title>
        <authorList>
            <consortium name="The Broad Institute Genomics Platform"/>
            <consortium name="The Broad Institute Genome Sequencing Center for Infectious Disease"/>
            <person name="Wu L."/>
            <person name="Ma J."/>
        </authorList>
    </citation>
    <scope>NUCLEOTIDE SEQUENCE [LARGE SCALE GENOMIC DNA]</scope>
    <source>
        <strain evidence="2">JCM 9091</strain>
    </source>
</reference>
<accession>A0ABP6LQ05</accession>
<dbReference type="EMBL" id="BAAAUF010000025">
    <property type="protein sequence ID" value="GAA3048539.1"/>
    <property type="molecule type" value="Genomic_DNA"/>
</dbReference>
<evidence type="ECO:0000313" key="1">
    <source>
        <dbReference type="EMBL" id="GAA3048539.1"/>
    </source>
</evidence>
<gene>
    <name evidence="1" type="ORF">GCM10010448_34520</name>
</gene>
<comment type="caution">
    <text evidence="1">The sequence shown here is derived from an EMBL/GenBank/DDBJ whole genome shotgun (WGS) entry which is preliminary data.</text>
</comment>
<proteinExistence type="predicted"/>
<organism evidence="1 2">
    <name type="scientific">Streptomyces glomeratus</name>
    <dbReference type="NCBI Taxonomy" id="284452"/>
    <lineage>
        <taxon>Bacteria</taxon>
        <taxon>Bacillati</taxon>
        <taxon>Actinomycetota</taxon>
        <taxon>Actinomycetes</taxon>
        <taxon>Kitasatosporales</taxon>
        <taxon>Streptomycetaceae</taxon>
        <taxon>Streptomyces</taxon>
    </lineage>
</organism>
<dbReference type="RefSeq" id="WP_234520004.1">
    <property type="nucleotide sequence ID" value="NZ_BAAAUF010000025.1"/>
</dbReference>
<protein>
    <recommendedName>
        <fullName evidence="3">Helix-turn-helix DNA binding domain protein</fullName>
    </recommendedName>
</protein>
<name>A0ABP6LQ05_9ACTN</name>